<keyword evidence="7" id="KW-0812">Transmembrane</keyword>
<keyword evidence="4" id="KW-0249">Electron transport</keyword>
<organism evidence="9 10">
    <name type="scientific">Microbulbifer marinus</name>
    <dbReference type="NCBI Taxonomy" id="658218"/>
    <lineage>
        <taxon>Bacteria</taxon>
        <taxon>Pseudomonadati</taxon>
        <taxon>Pseudomonadota</taxon>
        <taxon>Gammaproteobacteria</taxon>
        <taxon>Cellvibrionales</taxon>
        <taxon>Microbulbiferaceae</taxon>
        <taxon>Microbulbifer</taxon>
    </lineage>
</organism>
<evidence type="ECO:0000256" key="5">
    <source>
        <dbReference type="ARBA" id="ARBA00023004"/>
    </source>
</evidence>
<evidence type="ECO:0000256" key="6">
    <source>
        <dbReference type="ARBA" id="ARBA00023014"/>
    </source>
</evidence>
<dbReference type="Gene3D" id="3.30.70.20">
    <property type="match status" value="1"/>
</dbReference>
<dbReference type="Pfam" id="PF13746">
    <property type="entry name" value="Fer4_18"/>
    <property type="match status" value="1"/>
</dbReference>
<keyword evidence="7" id="KW-1133">Transmembrane helix</keyword>
<reference evidence="10" key="1">
    <citation type="submission" date="2016-10" db="EMBL/GenBank/DDBJ databases">
        <authorList>
            <person name="Varghese N."/>
            <person name="Submissions S."/>
        </authorList>
    </citation>
    <scope>NUCLEOTIDE SEQUENCE [LARGE SCALE GENOMIC DNA]</scope>
    <source>
        <strain evidence="10">CGMCC 1.10657</strain>
    </source>
</reference>
<dbReference type="PANTHER" id="PTHR30176:SF3">
    <property type="entry name" value="FERREDOXIN-TYPE PROTEIN NAPH"/>
    <property type="match status" value="1"/>
</dbReference>
<feature type="transmembrane region" description="Helical" evidence="7">
    <location>
        <begin position="324"/>
        <end position="343"/>
    </location>
</feature>
<evidence type="ECO:0000256" key="1">
    <source>
        <dbReference type="ARBA" id="ARBA00022448"/>
    </source>
</evidence>
<dbReference type="EMBL" id="FNQO01000001">
    <property type="protein sequence ID" value="SDZ81367.1"/>
    <property type="molecule type" value="Genomic_DNA"/>
</dbReference>
<dbReference type="InterPro" id="IPR032879">
    <property type="entry name" value="FixG_C"/>
</dbReference>
<dbReference type="InterPro" id="IPR051684">
    <property type="entry name" value="Electron_Trans/Redox"/>
</dbReference>
<dbReference type="AlphaFoldDB" id="A0A1H3W2N2"/>
<evidence type="ECO:0000256" key="4">
    <source>
        <dbReference type="ARBA" id="ARBA00022982"/>
    </source>
</evidence>
<feature type="transmembrane region" description="Helical" evidence="7">
    <location>
        <begin position="183"/>
        <end position="202"/>
    </location>
</feature>
<dbReference type="Pfam" id="PF11614">
    <property type="entry name" value="FixG_C"/>
    <property type="match status" value="1"/>
</dbReference>
<dbReference type="InterPro" id="IPR014116">
    <property type="entry name" value="Cyt_c_oxidase_cbb3_FixG"/>
</dbReference>
<evidence type="ECO:0000256" key="7">
    <source>
        <dbReference type="SAM" id="Phobius"/>
    </source>
</evidence>
<keyword evidence="10" id="KW-1185">Reference proteome</keyword>
<dbReference type="GO" id="GO:0005886">
    <property type="term" value="C:plasma membrane"/>
    <property type="evidence" value="ECO:0007669"/>
    <property type="project" value="TreeGrafter"/>
</dbReference>
<dbReference type="InterPro" id="IPR017896">
    <property type="entry name" value="4Fe4S_Fe-S-bd"/>
</dbReference>
<feature type="domain" description="4Fe-4S ferredoxin-type" evidence="8">
    <location>
        <begin position="247"/>
        <end position="275"/>
    </location>
</feature>
<protein>
    <submittedName>
        <fullName evidence="9">Cytochrome c oxidase accessory protein FixG</fullName>
    </submittedName>
</protein>
<dbReference type="InterPro" id="IPR013783">
    <property type="entry name" value="Ig-like_fold"/>
</dbReference>
<dbReference type="GO" id="GO:0051539">
    <property type="term" value="F:4 iron, 4 sulfur cluster binding"/>
    <property type="evidence" value="ECO:0007669"/>
    <property type="project" value="UniProtKB-KW"/>
</dbReference>
<proteinExistence type="predicted"/>
<dbReference type="RefSeq" id="WP_091384811.1">
    <property type="nucleotide sequence ID" value="NZ_FNQO01000001.1"/>
</dbReference>
<dbReference type="PROSITE" id="PS51379">
    <property type="entry name" value="4FE4S_FER_2"/>
    <property type="match status" value="1"/>
</dbReference>
<evidence type="ECO:0000313" key="10">
    <source>
        <dbReference type="Proteomes" id="UP000198658"/>
    </source>
</evidence>
<evidence type="ECO:0000313" key="9">
    <source>
        <dbReference type="EMBL" id="SDZ81367.1"/>
    </source>
</evidence>
<keyword evidence="3" id="KW-0479">Metal-binding</keyword>
<keyword evidence="5" id="KW-0408">Iron</keyword>
<feature type="transmembrane region" description="Helical" evidence="7">
    <location>
        <begin position="35"/>
        <end position="52"/>
    </location>
</feature>
<feature type="transmembrane region" description="Helical" evidence="7">
    <location>
        <begin position="153"/>
        <end position="171"/>
    </location>
</feature>
<feature type="transmembrane region" description="Helical" evidence="7">
    <location>
        <begin position="79"/>
        <end position="100"/>
    </location>
</feature>
<dbReference type="GO" id="GO:0046872">
    <property type="term" value="F:metal ion binding"/>
    <property type="evidence" value="ECO:0007669"/>
    <property type="project" value="UniProtKB-KW"/>
</dbReference>
<dbReference type="PANTHER" id="PTHR30176">
    <property type="entry name" value="FERREDOXIN-TYPE PROTEIN NAPH"/>
    <property type="match status" value="1"/>
</dbReference>
<dbReference type="PROSITE" id="PS00198">
    <property type="entry name" value="4FE4S_FER_1"/>
    <property type="match status" value="1"/>
</dbReference>
<dbReference type="STRING" id="658218.SAMN05216562_0505"/>
<dbReference type="Gene3D" id="2.60.40.10">
    <property type="entry name" value="Immunoglobulins"/>
    <property type="match status" value="1"/>
</dbReference>
<keyword evidence="2" id="KW-0004">4Fe-4S</keyword>
<gene>
    <name evidence="9" type="ORF">SAMN05216562_0505</name>
</gene>
<keyword evidence="6" id="KW-0411">Iron-sulfur</keyword>
<evidence type="ECO:0000256" key="2">
    <source>
        <dbReference type="ARBA" id="ARBA00022485"/>
    </source>
</evidence>
<dbReference type="Proteomes" id="UP000198658">
    <property type="component" value="Unassembled WGS sequence"/>
</dbReference>
<dbReference type="NCBIfam" id="TIGR02745">
    <property type="entry name" value="ccoG_rdxA_fixG"/>
    <property type="match status" value="1"/>
</dbReference>
<dbReference type="InterPro" id="IPR017900">
    <property type="entry name" value="4Fe4S_Fe_S_CS"/>
</dbReference>
<accession>A0A1H3W2N2</accession>
<keyword evidence="7" id="KW-0472">Membrane</keyword>
<evidence type="ECO:0000256" key="3">
    <source>
        <dbReference type="ARBA" id="ARBA00022723"/>
    </source>
</evidence>
<dbReference type="OrthoDB" id="9811700at2"/>
<sequence length="452" mass="50140">MEQIPVVQDFTPTRAKDGKFHVRLTSGRFQNLRRLISWPLLALFFGLVWVQFDGQPWLLFSFEQRRIILFGSALSWRDLSLLAGLLIAAACLLFFLAVAWGRVWCGFACPQSIWTWLFIRIEDLTEGRASKRARQEGQPLTGIRLLRRIAKHLLWILLALATAATFTGYFIPIREIVADSMQLQLSASVTGWLLLMAALTYANAGLVREQICLHACPYSRFQSVMFDGDTQTVSYDARRGEPRASLRSGAANSGDCVDCGLCVQVCPAGIDIRDGLQAACIDCGACIDACDSVMDKVRRPRGLIRFASESQLAGKDGRFLRPRLAGYGAVMVCAFGAVLAGFADTTKLLVEIRRDRGTLFTRLDERTVCNNYRIKVEGFIEGQSAVEVSISGAGDYQLFGPRQIDLGESSANWLPYRICVRDLTAPMAELTFNFHGGSATTAKKTTFLNRAF</sequence>
<evidence type="ECO:0000259" key="8">
    <source>
        <dbReference type="PROSITE" id="PS51379"/>
    </source>
</evidence>
<dbReference type="SUPFAM" id="SSF54862">
    <property type="entry name" value="4Fe-4S ferredoxins"/>
    <property type="match status" value="1"/>
</dbReference>
<keyword evidence="1" id="KW-0813">Transport</keyword>
<name>A0A1H3W2N2_9GAMM</name>